<proteinExistence type="predicted"/>
<organism evidence="1 2">
    <name type="scientific">Lasius niger</name>
    <name type="common">Black garden ant</name>
    <dbReference type="NCBI Taxonomy" id="67767"/>
    <lineage>
        <taxon>Eukaryota</taxon>
        <taxon>Metazoa</taxon>
        <taxon>Ecdysozoa</taxon>
        <taxon>Arthropoda</taxon>
        <taxon>Hexapoda</taxon>
        <taxon>Insecta</taxon>
        <taxon>Pterygota</taxon>
        <taxon>Neoptera</taxon>
        <taxon>Endopterygota</taxon>
        <taxon>Hymenoptera</taxon>
        <taxon>Apocrita</taxon>
        <taxon>Aculeata</taxon>
        <taxon>Formicoidea</taxon>
        <taxon>Formicidae</taxon>
        <taxon>Formicinae</taxon>
        <taxon>Lasius</taxon>
        <taxon>Lasius</taxon>
    </lineage>
</organism>
<evidence type="ECO:0000313" key="2">
    <source>
        <dbReference type="Proteomes" id="UP000036403"/>
    </source>
</evidence>
<reference evidence="1 2" key="1">
    <citation type="submission" date="2015-04" db="EMBL/GenBank/DDBJ databases">
        <title>Lasius niger genome sequencing.</title>
        <authorList>
            <person name="Konorov E.A."/>
            <person name="Nikitin M.A."/>
            <person name="Kirill M.V."/>
            <person name="Chang P."/>
        </authorList>
    </citation>
    <scope>NUCLEOTIDE SEQUENCE [LARGE SCALE GENOMIC DNA]</scope>
    <source>
        <tissue evidence="1">Whole</tissue>
    </source>
</reference>
<sequence length="82" mass="9542">MSTIKSSDRFIPWIFRMLFTSTITYFNAQSFSVINIYFVMQFKLVDVIANIENFCTISFTLSVCYIRLYCIMVTASANIACY</sequence>
<protein>
    <submittedName>
        <fullName evidence="1">Dna polymerase</fullName>
    </submittedName>
</protein>
<gene>
    <name evidence="1" type="ORF">RF55_2138</name>
</gene>
<name>A0A0J7L3Q8_LASNI</name>
<dbReference type="Proteomes" id="UP000036403">
    <property type="component" value="Unassembled WGS sequence"/>
</dbReference>
<dbReference type="EMBL" id="LBMM01000777">
    <property type="protein sequence ID" value="KMQ97522.1"/>
    <property type="molecule type" value="Genomic_DNA"/>
</dbReference>
<dbReference type="AlphaFoldDB" id="A0A0J7L3Q8"/>
<comment type="caution">
    <text evidence="1">The sequence shown here is derived from an EMBL/GenBank/DDBJ whole genome shotgun (WGS) entry which is preliminary data.</text>
</comment>
<keyword evidence="2" id="KW-1185">Reference proteome</keyword>
<dbReference type="PaxDb" id="67767-A0A0J7L3Q8"/>
<accession>A0A0J7L3Q8</accession>
<evidence type="ECO:0000313" key="1">
    <source>
        <dbReference type="EMBL" id="KMQ97522.1"/>
    </source>
</evidence>